<gene>
    <name evidence="4" type="ORF">IAB60_03965</name>
</gene>
<dbReference type="InterPro" id="IPR018337">
    <property type="entry name" value="Cell_wall/Cho-bd_repeat"/>
</dbReference>
<dbReference type="Proteomes" id="UP000886860">
    <property type="component" value="Unassembled WGS sequence"/>
</dbReference>
<feature type="repeat" description="Cell wall-binding" evidence="2">
    <location>
        <begin position="331"/>
        <end position="350"/>
    </location>
</feature>
<dbReference type="SUPFAM" id="SSF69360">
    <property type="entry name" value="Cell wall binding repeat"/>
    <property type="match status" value="1"/>
</dbReference>
<accession>A0A9D1GHK7</accession>
<feature type="repeat" description="Cell wall-binding" evidence="2">
    <location>
        <begin position="311"/>
        <end position="330"/>
    </location>
</feature>
<comment type="caution">
    <text evidence="4">The sequence shown here is derived from an EMBL/GenBank/DDBJ whole genome shotgun (WGS) entry which is preliminary data.</text>
</comment>
<feature type="chain" id="PRO_5039667170" evidence="3">
    <location>
        <begin position="25"/>
        <end position="390"/>
    </location>
</feature>
<feature type="signal peptide" evidence="3">
    <location>
        <begin position="1"/>
        <end position="24"/>
    </location>
</feature>
<sequence>MKKQILCLLLAAGLAWGSLITAEAAETRIEQVAVEITCSPVPAAGDEPGSVTASTTGTEFTIESAEYTNDTDVWVLGDEPVVMVELYAKDGYRFSYTTKSHFTITGEGAAFKRARLYDSGSRMELQIELDQITGRLPGPEYLEWDGNEAVWEELDGAKGYEVRLYRNGRTVVTEETTREFFDFENYFTREGDYSFRVRGIARYNNRAGEWSDYSDDNYIDEWTVSRTSGNGRWIQDPRGWWYMYESGGYPASCWKEIKNAWYYFNSDGYILTHWGKIDGRWYYFGADGARKTGWQFVDGRWYYLEDNGIMATQWKWINGKWYYLDASGAMTTGWQYIRNRWYYMDASGAMTTGWQYINGKWYCMDSNGVMYANTWTPDGRYVDASGALVR</sequence>
<evidence type="ECO:0000256" key="2">
    <source>
        <dbReference type="PROSITE-ProRule" id="PRU00591"/>
    </source>
</evidence>
<dbReference type="Gene3D" id="2.10.270.10">
    <property type="entry name" value="Cholin Binding"/>
    <property type="match status" value="2"/>
</dbReference>
<dbReference type="EMBL" id="DVKS01000068">
    <property type="protein sequence ID" value="HIT41252.1"/>
    <property type="molecule type" value="Genomic_DNA"/>
</dbReference>
<name>A0A9D1GHK7_9FIRM</name>
<proteinExistence type="predicted"/>
<keyword evidence="3" id="KW-0732">Signal</keyword>
<keyword evidence="1" id="KW-0677">Repeat</keyword>
<feature type="repeat" description="Cell wall-binding" evidence="2">
    <location>
        <begin position="251"/>
        <end position="270"/>
    </location>
</feature>
<feature type="repeat" description="Cell wall-binding" evidence="2">
    <location>
        <begin position="271"/>
        <end position="290"/>
    </location>
</feature>
<feature type="repeat" description="Cell wall-binding" evidence="2">
    <location>
        <begin position="351"/>
        <end position="370"/>
    </location>
</feature>
<evidence type="ECO:0000256" key="3">
    <source>
        <dbReference type="SAM" id="SignalP"/>
    </source>
</evidence>
<organism evidence="4 5">
    <name type="scientific">Candidatus Caccovicinus merdipullorum</name>
    <dbReference type="NCBI Taxonomy" id="2840724"/>
    <lineage>
        <taxon>Bacteria</taxon>
        <taxon>Bacillati</taxon>
        <taxon>Bacillota</taxon>
        <taxon>Clostridia</taxon>
        <taxon>Eubacteriales</taxon>
        <taxon>Candidatus Caccovicinus</taxon>
    </lineage>
</organism>
<reference evidence="4" key="2">
    <citation type="journal article" date="2021" name="PeerJ">
        <title>Extensive microbial diversity within the chicken gut microbiome revealed by metagenomics and culture.</title>
        <authorList>
            <person name="Gilroy R."/>
            <person name="Ravi A."/>
            <person name="Getino M."/>
            <person name="Pursley I."/>
            <person name="Horton D.L."/>
            <person name="Alikhan N.F."/>
            <person name="Baker D."/>
            <person name="Gharbi K."/>
            <person name="Hall N."/>
            <person name="Watson M."/>
            <person name="Adriaenssens E.M."/>
            <person name="Foster-Nyarko E."/>
            <person name="Jarju S."/>
            <person name="Secka A."/>
            <person name="Antonio M."/>
            <person name="Oren A."/>
            <person name="Chaudhuri R.R."/>
            <person name="La Ragione R."/>
            <person name="Hildebrand F."/>
            <person name="Pallen M.J."/>
        </authorList>
    </citation>
    <scope>NUCLEOTIDE SEQUENCE</scope>
    <source>
        <strain evidence="4">CHK123-3438</strain>
    </source>
</reference>
<evidence type="ECO:0000256" key="1">
    <source>
        <dbReference type="ARBA" id="ARBA00022737"/>
    </source>
</evidence>
<dbReference type="AlphaFoldDB" id="A0A9D1GHK7"/>
<dbReference type="Pfam" id="PF01473">
    <property type="entry name" value="Choline_bind_1"/>
    <property type="match status" value="1"/>
</dbReference>
<dbReference type="PROSITE" id="PS51170">
    <property type="entry name" value="CW"/>
    <property type="match status" value="6"/>
</dbReference>
<feature type="repeat" description="Cell wall-binding" evidence="2">
    <location>
        <begin position="291"/>
        <end position="310"/>
    </location>
</feature>
<dbReference type="Pfam" id="PF19127">
    <property type="entry name" value="Choline_bind_3"/>
    <property type="match status" value="2"/>
</dbReference>
<evidence type="ECO:0000313" key="5">
    <source>
        <dbReference type="Proteomes" id="UP000886860"/>
    </source>
</evidence>
<protein>
    <submittedName>
        <fullName evidence="4">N-acetylmuramoyl-L-alanine amidase family protein</fullName>
    </submittedName>
</protein>
<reference evidence="4" key="1">
    <citation type="submission" date="2020-10" db="EMBL/GenBank/DDBJ databases">
        <authorList>
            <person name="Gilroy R."/>
        </authorList>
    </citation>
    <scope>NUCLEOTIDE SEQUENCE</scope>
    <source>
        <strain evidence="4">CHK123-3438</strain>
    </source>
</reference>
<evidence type="ECO:0000313" key="4">
    <source>
        <dbReference type="EMBL" id="HIT41252.1"/>
    </source>
</evidence>